<organism evidence="8 9">
    <name type="scientific">Protea cynaroides</name>
    <dbReference type="NCBI Taxonomy" id="273540"/>
    <lineage>
        <taxon>Eukaryota</taxon>
        <taxon>Viridiplantae</taxon>
        <taxon>Streptophyta</taxon>
        <taxon>Embryophyta</taxon>
        <taxon>Tracheophyta</taxon>
        <taxon>Spermatophyta</taxon>
        <taxon>Magnoliopsida</taxon>
        <taxon>Proteales</taxon>
        <taxon>Proteaceae</taxon>
        <taxon>Protea</taxon>
    </lineage>
</organism>
<dbReference type="GO" id="GO:0022857">
    <property type="term" value="F:transmembrane transporter activity"/>
    <property type="evidence" value="ECO:0007669"/>
    <property type="project" value="InterPro"/>
</dbReference>
<feature type="transmembrane region" description="Helical" evidence="6">
    <location>
        <begin position="78"/>
        <end position="100"/>
    </location>
</feature>
<evidence type="ECO:0000256" key="1">
    <source>
        <dbReference type="ARBA" id="ARBA00004141"/>
    </source>
</evidence>
<dbReference type="SUPFAM" id="SSF103481">
    <property type="entry name" value="Multidrug resistance efflux transporter EmrE"/>
    <property type="match status" value="2"/>
</dbReference>
<dbReference type="EMBL" id="JAMYWD010000011">
    <property type="protein sequence ID" value="KAJ4955193.1"/>
    <property type="molecule type" value="Genomic_DNA"/>
</dbReference>
<dbReference type="PANTHER" id="PTHR31218">
    <property type="entry name" value="WAT1-RELATED PROTEIN"/>
    <property type="match status" value="1"/>
</dbReference>
<feature type="transmembrane region" description="Helical" evidence="6">
    <location>
        <begin position="106"/>
        <end position="128"/>
    </location>
</feature>
<dbReference type="Pfam" id="PF00892">
    <property type="entry name" value="EamA"/>
    <property type="match status" value="2"/>
</dbReference>
<evidence type="ECO:0000256" key="6">
    <source>
        <dbReference type="RuleBase" id="RU363077"/>
    </source>
</evidence>
<name>A0A9Q0GYY8_9MAGN</name>
<keyword evidence="4 6" id="KW-1133">Transmembrane helix</keyword>
<keyword evidence="3 6" id="KW-0812">Transmembrane</keyword>
<feature type="transmembrane region" description="Helical" evidence="6">
    <location>
        <begin position="209"/>
        <end position="229"/>
    </location>
</feature>
<dbReference type="InterPro" id="IPR000620">
    <property type="entry name" value="EamA_dom"/>
</dbReference>
<evidence type="ECO:0000256" key="5">
    <source>
        <dbReference type="ARBA" id="ARBA00023136"/>
    </source>
</evidence>
<keyword evidence="5 6" id="KW-0472">Membrane</keyword>
<dbReference type="OrthoDB" id="642067at2759"/>
<evidence type="ECO:0000313" key="8">
    <source>
        <dbReference type="EMBL" id="KAJ4955193.1"/>
    </source>
</evidence>
<feature type="transmembrane region" description="Helical" evidence="6">
    <location>
        <begin position="12"/>
        <end position="32"/>
    </location>
</feature>
<accession>A0A9Q0GYY8</accession>
<dbReference type="GO" id="GO:0016020">
    <property type="term" value="C:membrane"/>
    <property type="evidence" value="ECO:0007669"/>
    <property type="project" value="UniProtKB-SubCell"/>
</dbReference>
<evidence type="ECO:0000256" key="3">
    <source>
        <dbReference type="ARBA" id="ARBA00022692"/>
    </source>
</evidence>
<feature type="transmembrane region" description="Helical" evidence="6">
    <location>
        <begin position="178"/>
        <end position="197"/>
    </location>
</feature>
<evidence type="ECO:0000313" key="9">
    <source>
        <dbReference type="Proteomes" id="UP001141806"/>
    </source>
</evidence>
<dbReference type="Proteomes" id="UP001141806">
    <property type="component" value="Unassembled WGS sequence"/>
</dbReference>
<protein>
    <recommendedName>
        <fullName evidence="6">WAT1-related protein</fullName>
    </recommendedName>
</protein>
<feature type="transmembrane region" description="Helical" evidence="6">
    <location>
        <begin position="44"/>
        <end position="66"/>
    </location>
</feature>
<evidence type="ECO:0000256" key="4">
    <source>
        <dbReference type="ARBA" id="ARBA00022989"/>
    </source>
</evidence>
<comment type="subcellular location">
    <subcellularLocation>
        <location evidence="1 6">Membrane</location>
        <topology evidence="1 6">Multi-pass membrane protein</topology>
    </subcellularLocation>
</comment>
<dbReference type="InterPro" id="IPR030184">
    <property type="entry name" value="WAT1-related"/>
</dbReference>
<keyword evidence="9" id="KW-1185">Reference proteome</keyword>
<evidence type="ECO:0000256" key="2">
    <source>
        <dbReference type="ARBA" id="ARBA00007635"/>
    </source>
</evidence>
<feature type="transmembrane region" description="Helical" evidence="6">
    <location>
        <begin position="301"/>
        <end position="320"/>
    </location>
</feature>
<proteinExistence type="inferred from homology"/>
<sequence>MFQFSNGEFLEEFAVIVGLIIVQAVYAIYGVFMSHLLSLGISSLFLIVYGSFVSCILLLPFSISFERENWPKKFTLKIIVQLLLIAFGGVGFQLLILMGLKRTSPAVASAMPNLAPGFIFIIAWLLGLEKVKFNCIYSKAKIVGTLGCITGALAMTFFHGPETSQALVLPASIDKEKIIGCICLIGAVFVLSCTSVLQAKAMVDFPAPITMCAATALIGGILTAIVQFIQEHRLEFGWPLVDARVLIVAALLGGTVGGACTSFISWAMKKRGPVFASMFSPIGTVFSVIISWFTIGDSITIGSLAGMLLMFSGLYFVLWAKKNEDQISMDKNNGTTKASDPEKPLLS</sequence>
<comment type="similarity">
    <text evidence="2 6">Belongs to the drug/metabolite transporter (DMT) superfamily. Plant drug/metabolite exporter (P-DME) (TC 2.A.7.4) family.</text>
</comment>
<evidence type="ECO:0000259" key="7">
    <source>
        <dbReference type="Pfam" id="PF00892"/>
    </source>
</evidence>
<reference evidence="8" key="1">
    <citation type="journal article" date="2023" name="Plant J.">
        <title>The genome of the king protea, Protea cynaroides.</title>
        <authorList>
            <person name="Chang J."/>
            <person name="Duong T.A."/>
            <person name="Schoeman C."/>
            <person name="Ma X."/>
            <person name="Roodt D."/>
            <person name="Barker N."/>
            <person name="Li Z."/>
            <person name="Van de Peer Y."/>
            <person name="Mizrachi E."/>
        </authorList>
    </citation>
    <scope>NUCLEOTIDE SEQUENCE</scope>
    <source>
        <tissue evidence="8">Young leaves</tissue>
    </source>
</reference>
<gene>
    <name evidence="8" type="ORF">NE237_011976</name>
</gene>
<feature type="transmembrane region" description="Helical" evidence="6">
    <location>
        <begin position="245"/>
        <end position="267"/>
    </location>
</feature>
<feature type="transmembrane region" description="Helical" evidence="6">
    <location>
        <begin position="140"/>
        <end position="158"/>
    </location>
</feature>
<comment type="caution">
    <text evidence="8">The sequence shown here is derived from an EMBL/GenBank/DDBJ whole genome shotgun (WGS) entry which is preliminary data.</text>
</comment>
<dbReference type="AlphaFoldDB" id="A0A9Q0GYY8"/>
<feature type="domain" description="EamA" evidence="7">
    <location>
        <begin position="16"/>
        <end position="153"/>
    </location>
</feature>
<feature type="domain" description="EamA" evidence="7">
    <location>
        <begin position="179"/>
        <end position="318"/>
    </location>
</feature>
<feature type="transmembrane region" description="Helical" evidence="6">
    <location>
        <begin position="274"/>
        <end position="295"/>
    </location>
</feature>
<dbReference type="InterPro" id="IPR037185">
    <property type="entry name" value="EmrE-like"/>
</dbReference>